<feature type="transmembrane region" description="Helical" evidence="6">
    <location>
        <begin position="452"/>
        <end position="472"/>
    </location>
</feature>
<evidence type="ECO:0000256" key="4">
    <source>
        <dbReference type="ARBA" id="ARBA00022989"/>
    </source>
</evidence>
<evidence type="ECO:0000256" key="6">
    <source>
        <dbReference type="SAM" id="Phobius"/>
    </source>
</evidence>
<feature type="transmembrane region" description="Helical" evidence="6">
    <location>
        <begin position="186"/>
        <end position="208"/>
    </location>
</feature>
<feature type="transmembrane region" description="Helical" evidence="6">
    <location>
        <begin position="354"/>
        <end position="375"/>
    </location>
</feature>
<evidence type="ECO:0000256" key="5">
    <source>
        <dbReference type="ARBA" id="ARBA00023136"/>
    </source>
</evidence>
<evidence type="ECO:0000259" key="7">
    <source>
        <dbReference type="Pfam" id="PF02687"/>
    </source>
</evidence>
<proteinExistence type="predicted"/>
<evidence type="ECO:0000313" key="8">
    <source>
        <dbReference type="EMBL" id="SEQ09773.1"/>
    </source>
</evidence>
<name>A0A1H9DAB7_9PSEU</name>
<dbReference type="InterPro" id="IPR003838">
    <property type="entry name" value="ABC3_permease_C"/>
</dbReference>
<keyword evidence="9" id="KW-1185">Reference proteome</keyword>
<sequence length="574" mass="59651">MNADMAIGIRLAVGRGMGSRLAVVRFVLVVLDIGLCVAVLLFAAAAIDTIGSSSDREAARAPVLDKRAGVTPLSLVNISSAYRGSSISGRQVRGGPLSPVPPGVPAIPGPGEVFVSPELARLLDSDPALRARFGGTRAGLIEPSGLVDAGELYFYEGVDRLPDDRDITTAYAFGDERRGGTTPAEMILVSGVAVVLLAPLLVFIACVGRLGGVERDQRLATLRLLGATAPQVRRIAAAESLAGAVAGLAVGVAMFFAVHRRVDGLQVGNFRFSAADFVPPWWRFALVLLIVLVLVVGAVLLGMRSTVVEPLSVTRDSGAPMRRLRWRLLPAASGVAFLLPIALDLVHENKDVTMLVSCAIASALVAIPVLLPWLVERAVAPLTGGLPSWQLAVRRLQVDSGTPSRVVGGIAVVLAAAVGGQTIITSVAGLHAGTPDLSELQAHRLSGYTDGLYLLSAFTLLAAGASLLVLVVQQLGERRRAVAALSAIGVPWQVIGRSLLWQNLIPIGFGVLVANLAGAGLAVATLHVLGAPAVFDWRFAGAVSIGAVLTVCFATVLGIPVLRASARLDALRSE</sequence>
<keyword evidence="4 6" id="KW-1133">Transmembrane helix</keyword>
<accession>A0A1H9DAB7</accession>
<dbReference type="STRING" id="402600.SAMN05216188_10252"/>
<protein>
    <submittedName>
        <fullName evidence="8">FtsX-like permease family protein</fullName>
    </submittedName>
</protein>
<feature type="transmembrane region" description="Helical" evidence="6">
    <location>
        <begin position="539"/>
        <end position="562"/>
    </location>
</feature>
<dbReference type="Proteomes" id="UP000199352">
    <property type="component" value="Unassembled WGS sequence"/>
</dbReference>
<reference evidence="9" key="1">
    <citation type="submission" date="2016-10" db="EMBL/GenBank/DDBJ databases">
        <authorList>
            <person name="Varghese N."/>
            <person name="Submissions S."/>
        </authorList>
    </citation>
    <scope>NUCLEOTIDE SEQUENCE [LARGE SCALE GENOMIC DNA]</scope>
    <source>
        <strain evidence="9">CGMCC 4.3525</strain>
    </source>
</reference>
<feature type="transmembrane region" description="Helical" evidence="6">
    <location>
        <begin position="241"/>
        <end position="261"/>
    </location>
</feature>
<keyword evidence="2" id="KW-1003">Cell membrane</keyword>
<dbReference type="EMBL" id="FOFR01000002">
    <property type="protein sequence ID" value="SEQ09773.1"/>
    <property type="molecule type" value="Genomic_DNA"/>
</dbReference>
<evidence type="ECO:0000256" key="2">
    <source>
        <dbReference type="ARBA" id="ARBA00022475"/>
    </source>
</evidence>
<dbReference type="OrthoDB" id="3654456at2"/>
<feature type="transmembrane region" description="Helical" evidence="6">
    <location>
        <begin position="324"/>
        <end position="342"/>
    </location>
</feature>
<feature type="domain" description="ABC3 transporter permease C-terminal" evidence="7">
    <location>
        <begin position="454"/>
        <end position="560"/>
    </location>
</feature>
<dbReference type="GO" id="GO:0005886">
    <property type="term" value="C:plasma membrane"/>
    <property type="evidence" value="ECO:0007669"/>
    <property type="project" value="UniProtKB-SubCell"/>
</dbReference>
<organism evidence="8 9">
    <name type="scientific">Lentzea xinjiangensis</name>
    <dbReference type="NCBI Taxonomy" id="402600"/>
    <lineage>
        <taxon>Bacteria</taxon>
        <taxon>Bacillati</taxon>
        <taxon>Actinomycetota</taxon>
        <taxon>Actinomycetes</taxon>
        <taxon>Pseudonocardiales</taxon>
        <taxon>Pseudonocardiaceae</taxon>
        <taxon>Lentzea</taxon>
    </lineage>
</organism>
<feature type="transmembrane region" description="Helical" evidence="6">
    <location>
        <begin position="281"/>
        <end position="303"/>
    </location>
</feature>
<keyword evidence="3 6" id="KW-0812">Transmembrane</keyword>
<feature type="transmembrane region" description="Helical" evidence="6">
    <location>
        <begin position="504"/>
        <end position="527"/>
    </location>
</feature>
<dbReference type="InterPro" id="IPR038766">
    <property type="entry name" value="Membrane_comp_ABC_pdt"/>
</dbReference>
<comment type="subcellular location">
    <subcellularLocation>
        <location evidence="1">Cell membrane</location>
        <topology evidence="1">Multi-pass membrane protein</topology>
    </subcellularLocation>
</comment>
<feature type="transmembrane region" description="Helical" evidence="6">
    <location>
        <begin position="406"/>
        <end position="432"/>
    </location>
</feature>
<dbReference type="Pfam" id="PF02687">
    <property type="entry name" value="FtsX"/>
    <property type="match status" value="2"/>
</dbReference>
<dbReference type="PANTHER" id="PTHR30287">
    <property type="entry name" value="MEMBRANE COMPONENT OF PREDICTED ABC SUPERFAMILY METABOLITE UPTAKE TRANSPORTER"/>
    <property type="match status" value="1"/>
</dbReference>
<evidence type="ECO:0000256" key="3">
    <source>
        <dbReference type="ARBA" id="ARBA00022692"/>
    </source>
</evidence>
<gene>
    <name evidence="8" type="ORF">SAMN05216188_10252</name>
</gene>
<dbReference type="PANTHER" id="PTHR30287:SF2">
    <property type="entry name" value="BLL1001 PROTEIN"/>
    <property type="match status" value="1"/>
</dbReference>
<feature type="domain" description="ABC3 transporter permease C-terminal" evidence="7">
    <location>
        <begin position="192"/>
        <end position="301"/>
    </location>
</feature>
<evidence type="ECO:0000256" key="1">
    <source>
        <dbReference type="ARBA" id="ARBA00004651"/>
    </source>
</evidence>
<feature type="transmembrane region" description="Helical" evidence="6">
    <location>
        <begin position="21"/>
        <end position="47"/>
    </location>
</feature>
<dbReference type="AlphaFoldDB" id="A0A1H9DAB7"/>
<evidence type="ECO:0000313" key="9">
    <source>
        <dbReference type="Proteomes" id="UP000199352"/>
    </source>
</evidence>
<keyword evidence="5 6" id="KW-0472">Membrane</keyword>